<evidence type="ECO:0000313" key="3">
    <source>
        <dbReference type="Proteomes" id="UP001651158"/>
    </source>
</evidence>
<sequence>MLDEVSSAMQASSSPSSDHSSTDMYYTNVLFGHPLFAPSALVRRSSQNGSQTEQPISPSDGLLAFSEDFIEVDVHSDSAPTSSDAGSDDHILVDTPPTSSSLDVQDGFADSQPATAFVPIANPQQNTDAADNLISSSIPLQTEIGLLGPNCVENPLSDNPQASSSSSLEELLPRKSDRNGSNSSLPAYTVFQSSYFPATDEHSSDCDVFLMHEHDIAPGNSMTSTVVNLLRGCNLLDSHTLEDLCNYLPILRRKYPPLTSNLTVPPQPPSNTPPPNERRQQVQKTFSLLSRMPCSSSGGATLSLAPLVPCGGRLVDYLLTCSRLGSTALADFLPLEGGISSTDRSHLLPLDWRRGRSDGLVCLATASRSVGLRVVGRFVADWQSYASPSLRARTDSLGRWLAEWIRAGAVVFFAQLDSPQRDSRSSSVRCQSTSNSNSGCCELTWRHRLVYGVTGYSYIHLSNPIETVHVRSLKAALNVETTICVPKTDLLKLWTSDGALSQDSCDSHSFRTDQDLSLLAQHEDPRWRHLNILGQVISTLRDRDNYAERHAQDQKSSLDGVTDGNGNGNASSRNDPFQDNLRSEPHLIVPCVQKPGFSLFIPRNTTLDDPLVRSLTNQLLYTLS</sequence>
<evidence type="ECO:0000313" key="2">
    <source>
        <dbReference type="EMBL" id="KAL5106148.1"/>
    </source>
</evidence>
<feature type="compositionally biased region" description="Pro residues" evidence="1">
    <location>
        <begin position="265"/>
        <end position="275"/>
    </location>
</feature>
<name>A0ABR4Q9W4_9CEST</name>
<feature type="region of interest" description="Disordered" evidence="1">
    <location>
        <begin position="1"/>
        <end position="21"/>
    </location>
</feature>
<feature type="compositionally biased region" description="Polar residues" evidence="1">
    <location>
        <begin position="568"/>
        <end position="577"/>
    </location>
</feature>
<reference evidence="2 3" key="1">
    <citation type="journal article" date="2022" name="Front. Cell. Infect. Microbiol.">
        <title>The Genomes of Two Strains of Taenia crassiceps the Animal Model for the Study of Human Cysticercosis.</title>
        <authorList>
            <person name="Bobes R.J."/>
            <person name="Estrada K."/>
            <person name="Rios-Valencia D.G."/>
            <person name="Calderon-Gallegos A."/>
            <person name="de la Torre P."/>
            <person name="Carrero J.C."/>
            <person name="Sanchez-Flores A."/>
            <person name="Laclette J.P."/>
        </authorList>
    </citation>
    <scope>NUCLEOTIDE SEQUENCE [LARGE SCALE GENOMIC DNA]</scope>
    <source>
        <strain evidence="2">WFUcys</strain>
    </source>
</reference>
<dbReference type="EMBL" id="JAKROA010000006">
    <property type="protein sequence ID" value="KAL5106148.1"/>
    <property type="molecule type" value="Genomic_DNA"/>
</dbReference>
<evidence type="ECO:0008006" key="4">
    <source>
        <dbReference type="Google" id="ProtNLM"/>
    </source>
</evidence>
<organism evidence="2 3">
    <name type="scientific">Taenia crassiceps</name>
    <dbReference type="NCBI Taxonomy" id="6207"/>
    <lineage>
        <taxon>Eukaryota</taxon>
        <taxon>Metazoa</taxon>
        <taxon>Spiralia</taxon>
        <taxon>Lophotrochozoa</taxon>
        <taxon>Platyhelminthes</taxon>
        <taxon>Cestoda</taxon>
        <taxon>Eucestoda</taxon>
        <taxon>Cyclophyllidea</taxon>
        <taxon>Taeniidae</taxon>
        <taxon>Taenia</taxon>
    </lineage>
</organism>
<feature type="compositionally biased region" description="Low complexity" evidence="1">
    <location>
        <begin position="1"/>
        <end position="19"/>
    </location>
</feature>
<feature type="region of interest" description="Disordered" evidence="1">
    <location>
        <begin position="547"/>
        <end position="580"/>
    </location>
</feature>
<gene>
    <name evidence="2" type="ORF">TcWFU_003645</name>
</gene>
<proteinExistence type="predicted"/>
<feature type="region of interest" description="Disordered" evidence="1">
    <location>
        <begin position="258"/>
        <end position="280"/>
    </location>
</feature>
<comment type="caution">
    <text evidence="2">The sequence shown here is derived from an EMBL/GenBank/DDBJ whole genome shotgun (WGS) entry which is preliminary data.</text>
</comment>
<protein>
    <recommendedName>
        <fullName evidence="4">Mediator of RNA polymerase II transcription subunit 13</fullName>
    </recommendedName>
</protein>
<evidence type="ECO:0000256" key="1">
    <source>
        <dbReference type="SAM" id="MobiDB-lite"/>
    </source>
</evidence>
<accession>A0ABR4Q9W4</accession>
<keyword evidence="3" id="KW-1185">Reference proteome</keyword>
<feature type="region of interest" description="Disordered" evidence="1">
    <location>
        <begin position="151"/>
        <end position="184"/>
    </location>
</feature>
<dbReference type="Proteomes" id="UP001651158">
    <property type="component" value="Unassembled WGS sequence"/>
</dbReference>